<evidence type="ECO:0008006" key="3">
    <source>
        <dbReference type="Google" id="ProtNLM"/>
    </source>
</evidence>
<feature type="signal peptide" evidence="1">
    <location>
        <begin position="1"/>
        <end position="19"/>
    </location>
</feature>
<evidence type="ECO:0000313" key="2">
    <source>
        <dbReference type="EMBL" id="CAD9360033.1"/>
    </source>
</evidence>
<dbReference type="EMBL" id="HBGO01035196">
    <property type="protein sequence ID" value="CAD9360033.1"/>
    <property type="molecule type" value="Transcribed_RNA"/>
</dbReference>
<feature type="chain" id="PRO_5030885470" description="Plastid lipid-associated protein/fibrillin conserved domain-containing protein" evidence="1">
    <location>
        <begin position="20"/>
        <end position="326"/>
    </location>
</feature>
<accession>A0A7S2EXF6</accession>
<keyword evidence="1" id="KW-0732">Signal</keyword>
<dbReference type="AlphaFoldDB" id="A0A7S2EXF6"/>
<protein>
    <recommendedName>
        <fullName evidence="3">Plastid lipid-associated protein/fibrillin conserved domain-containing protein</fullName>
    </recommendedName>
</protein>
<proteinExistence type="predicted"/>
<reference evidence="2" key="1">
    <citation type="submission" date="2021-01" db="EMBL/GenBank/DDBJ databases">
        <authorList>
            <person name="Corre E."/>
            <person name="Pelletier E."/>
            <person name="Niang G."/>
            <person name="Scheremetjew M."/>
            <person name="Finn R."/>
            <person name="Kale V."/>
            <person name="Holt S."/>
            <person name="Cochrane G."/>
            <person name="Meng A."/>
            <person name="Brown T."/>
            <person name="Cohen L."/>
        </authorList>
    </citation>
    <scope>NUCLEOTIDE SEQUENCE</scope>
    <source>
        <strain evidence="2">Grunow 1884</strain>
    </source>
</reference>
<sequence>MVRFTLVPIIMVLIDRVVALSTGAGSAGSSAGLEAAKTALLRTALVTGRGAWARPAERRALSELVSSLEDEARSTELSELGTASVDGTWELIASDLEPFRASAFFLALASRVESDLRRGASTAALSVHRLATSASEVERTAWNIEGGTLKSLVQLKVGSVPSLPLALEGVVVSSASMRSLDAPTSSVSSKWEITLTDTSVHRNRLKYGLPQESGLTPFENDSWLKFISGQVAPSGEIFSSALGKSPTAILDITLVGEDVLIARVPDLDKDSYFVFLKSDLESSPWGDVMDEIDERDKEGQSRSLLGSAAALGMLNPFFSRRARGEM</sequence>
<gene>
    <name evidence="2" type="ORF">OSIN01602_LOCUS20335</name>
</gene>
<name>A0A7S2EXF6_TRICV</name>
<evidence type="ECO:0000256" key="1">
    <source>
        <dbReference type="SAM" id="SignalP"/>
    </source>
</evidence>
<organism evidence="2">
    <name type="scientific">Trieres chinensis</name>
    <name type="common">Marine centric diatom</name>
    <name type="synonym">Odontella sinensis</name>
    <dbReference type="NCBI Taxonomy" id="1514140"/>
    <lineage>
        <taxon>Eukaryota</taxon>
        <taxon>Sar</taxon>
        <taxon>Stramenopiles</taxon>
        <taxon>Ochrophyta</taxon>
        <taxon>Bacillariophyta</taxon>
        <taxon>Mediophyceae</taxon>
        <taxon>Biddulphiophycidae</taxon>
        <taxon>Eupodiscales</taxon>
        <taxon>Parodontellaceae</taxon>
        <taxon>Trieres</taxon>
    </lineage>
</organism>